<proteinExistence type="predicted"/>
<keyword evidence="1" id="KW-1133">Transmembrane helix</keyword>
<keyword evidence="2" id="KW-1185">Reference proteome</keyword>
<evidence type="ECO:0000313" key="2">
    <source>
        <dbReference type="Proteomes" id="UP000887566"/>
    </source>
</evidence>
<dbReference type="WBParaSite" id="PSAMB.scaffold3861size16599.g22789.t1">
    <property type="protein sequence ID" value="PSAMB.scaffold3861size16599.g22789.t1"/>
    <property type="gene ID" value="PSAMB.scaffold3861size16599.g22789"/>
</dbReference>
<evidence type="ECO:0000313" key="3">
    <source>
        <dbReference type="WBParaSite" id="PSAMB.scaffold3861size16599.g22789.t1"/>
    </source>
</evidence>
<keyword evidence="1" id="KW-0812">Transmembrane</keyword>
<evidence type="ECO:0000256" key="1">
    <source>
        <dbReference type="SAM" id="Phobius"/>
    </source>
</evidence>
<accession>A0A914WCK2</accession>
<keyword evidence="1" id="KW-0472">Membrane</keyword>
<feature type="transmembrane region" description="Helical" evidence="1">
    <location>
        <begin position="48"/>
        <end position="69"/>
    </location>
</feature>
<organism evidence="2 3">
    <name type="scientific">Plectus sambesii</name>
    <dbReference type="NCBI Taxonomy" id="2011161"/>
    <lineage>
        <taxon>Eukaryota</taxon>
        <taxon>Metazoa</taxon>
        <taxon>Ecdysozoa</taxon>
        <taxon>Nematoda</taxon>
        <taxon>Chromadorea</taxon>
        <taxon>Plectida</taxon>
        <taxon>Plectina</taxon>
        <taxon>Plectoidea</taxon>
        <taxon>Plectidae</taxon>
        <taxon>Plectus</taxon>
    </lineage>
</organism>
<dbReference type="Proteomes" id="UP000887566">
    <property type="component" value="Unplaced"/>
</dbReference>
<reference evidence="3" key="1">
    <citation type="submission" date="2022-11" db="UniProtKB">
        <authorList>
            <consortium name="WormBaseParasite"/>
        </authorList>
    </citation>
    <scope>IDENTIFICATION</scope>
</reference>
<name>A0A914WCK2_9BILA</name>
<dbReference type="AlphaFoldDB" id="A0A914WCK2"/>
<sequence>MGGSSSAQLAANHETPTLNDLINNLPKMMRVADDMHRMTNYMMDLRNITILITVMSIIGGIGFLIFKYMQYKNRGERRRHYDMDDNRRYSPYARQWLDAKDAELHKVVTRDGKYVESPARSNVMGVDSRN</sequence>
<protein>
    <submittedName>
        <fullName evidence="3">Uncharacterized protein</fullName>
    </submittedName>
</protein>